<dbReference type="EMBL" id="KI894029">
    <property type="protein sequence ID" value="OBR86520.1"/>
    <property type="molecule type" value="Genomic_DNA"/>
</dbReference>
<feature type="region of interest" description="Disordered" evidence="1">
    <location>
        <begin position="1"/>
        <end position="66"/>
    </location>
</feature>
<evidence type="ECO:0000256" key="1">
    <source>
        <dbReference type="SAM" id="MobiDB-lite"/>
    </source>
</evidence>
<proteinExistence type="predicted"/>
<reference evidence="3" key="2">
    <citation type="submission" date="2013-07" db="EMBL/GenBank/DDBJ databases">
        <authorList>
            <consortium name="The Broad Institute Genome Sequencing Platform"/>
            <person name="Cuomo C."/>
            <person name="Litvintseva A."/>
            <person name="Chen Y."/>
            <person name="Heitman J."/>
            <person name="Sun S."/>
            <person name="Springer D."/>
            <person name="Dromer F."/>
            <person name="Young S.K."/>
            <person name="Zeng Q."/>
            <person name="Gargeya S."/>
            <person name="Fitzgerald M."/>
            <person name="Abouelleil A."/>
            <person name="Alvarado L."/>
            <person name="Berlin A.M."/>
            <person name="Chapman S.B."/>
            <person name="Dewar J."/>
            <person name="Goldberg J."/>
            <person name="Griggs A."/>
            <person name="Gujja S."/>
            <person name="Hansen M."/>
            <person name="Howarth C."/>
            <person name="Imamovic A."/>
            <person name="Larimer J."/>
            <person name="McCowan C."/>
            <person name="Murphy C."/>
            <person name="Pearson M."/>
            <person name="Priest M."/>
            <person name="Roberts A."/>
            <person name="Saif S."/>
            <person name="Shea T."/>
            <person name="Sykes S."/>
            <person name="Wortman J."/>
            <person name="Nusbaum C."/>
            <person name="Birren B."/>
        </authorList>
    </citation>
    <scope>NUCLEOTIDE SEQUENCE</scope>
    <source>
        <strain evidence="3">CBS 10117</strain>
    </source>
</reference>
<keyword evidence="4" id="KW-1185">Reference proteome</keyword>
<name>A0A1A6A8Y3_9TREE</name>
<dbReference type="KEGG" id="kdj:28966227"/>
<reference evidence="3" key="3">
    <citation type="submission" date="2024-02" db="EMBL/GenBank/DDBJ databases">
        <title>Comparative genomics of Cryptococcus and Kwoniella reveals pathogenesis evolution and contrasting modes of karyotype evolution via chromosome fusion or intercentromeric recombination.</title>
        <authorList>
            <person name="Coelho M.A."/>
            <person name="David-Palma M."/>
            <person name="Shea T."/>
            <person name="Bowers K."/>
            <person name="McGinley-Smith S."/>
            <person name="Mohammad A.W."/>
            <person name="Gnirke A."/>
            <person name="Yurkov A.M."/>
            <person name="Nowrousian M."/>
            <person name="Sun S."/>
            <person name="Cuomo C.A."/>
            <person name="Heitman J."/>
        </authorList>
    </citation>
    <scope>NUCLEOTIDE SEQUENCE</scope>
    <source>
        <strain evidence="3">CBS 10117</strain>
    </source>
</reference>
<evidence type="ECO:0000313" key="3">
    <source>
        <dbReference type="EMBL" id="WWC59951.1"/>
    </source>
</evidence>
<protein>
    <submittedName>
        <fullName evidence="2">Uncharacterized protein</fullName>
    </submittedName>
</protein>
<organism evidence="2">
    <name type="scientific">Kwoniella dejecticola CBS 10117</name>
    <dbReference type="NCBI Taxonomy" id="1296121"/>
    <lineage>
        <taxon>Eukaryota</taxon>
        <taxon>Fungi</taxon>
        <taxon>Dikarya</taxon>
        <taxon>Basidiomycota</taxon>
        <taxon>Agaricomycotina</taxon>
        <taxon>Tremellomycetes</taxon>
        <taxon>Tremellales</taxon>
        <taxon>Cryptococcaceae</taxon>
        <taxon>Kwoniella</taxon>
    </lineage>
</organism>
<dbReference type="VEuPathDB" id="FungiDB:I303_02528"/>
<evidence type="ECO:0000313" key="2">
    <source>
        <dbReference type="EMBL" id="OBR86520.1"/>
    </source>
</evidence>
<dbReference type="EMBL" id="CP144532">
    <property type="protein sequence ID" value="WWC59951.1"/>
    <property type="molecule type" value="Genomic_DNA"/>
</dbReference>
<accession>A0A1A6A8Y3</accession>
<reference evidence="2" key="1">
    <citation type="submission" date="2013-07" db="EMBL/GenBank/DDBJ databases">
        <title>The Genome Sequence of Cryptococcus dejecticola CBS10117.</title>
        <authorList>
            <consortium name="The Broad Institute Genome Sequencing Platform"/>
            <person name="Cuomo C."/>
            <person name="Litvintseva A."/>
            <person name="Chen Y."/>
            <person name="Heitman J."/>
            <person name="Sun S."/>
            <person name="Springer D."/>
            <person name="Dromer F."/>
            <person name="Young S.K."/>
            <person name="Zeng Q."/>
            <person name="Gargeya S."/>
            <person name="Fitzgerald M."/>
            <person name="Abouelleil A."/>
            <person name="Alvarado L."/>
            <person name="Berlin A.M."/>
            <person name="Chapman S.B."/>
            <person name="Dewar J."/>
            <person name="Goldberg J."/>
            <person name="Griggs A."/>
            <person name="Gujja S."/>
            <person name="Hansen M."/>
            <person name="Howarth C."/>
            <person name="Imamovic A."/>
            <person name="Larimer J."/>
            <person name="McCowan C."/>
            <person name="Murphy C."/>
            <person name="Pearson M."/>
            <person name="Priest M."/>
            <person name="Roberts A."/>
            <person name="Saif S."/>
            <person name="Shea T."/>
            <person name="Sykes S."/>
            <person name="Wortman J."/>
            <person name="Nusbaum C."/>
            <person name="Birren B."/>
        </authorList>
    </citation>
    <scope>NUCLEOTIDE SEQUENCE [LARGE SCALE GENOMIC DNA]</scope>
    <source>
        <strain evidence="2">CBS 10117</strain>
    </source>
</reference>
<dbReference type="AlphaFoldDB" id="A0A1A6A8Y3"/>
<dbReference type="Proteomes" id="UP000078595">
    <property type="component" value="Chromosome 3"/>
</dbReference>
<feature type="compositionally biased region" description="Polar residues" evidence="1">
    <location>
        <begin position="53"/>
        <end position="62"/>
    </location>
</feature>
<evidence type="ECO:0000313" key="4">
    <source>
        <dbReference type="Proteomes" id="UP000078595"/>
    </source>
</evidence>
<dbReference type="RefSeq" id="XP_018264362.1">
    <property type="nucleotide sequence ID" value="XM_018405868.1"/>
</dbReference>
<sequence>MAFTTAAASASGLGPVGYTSSIPEGSTTRRDSPEKKGRRRSRTQKQVTELFARSQSSLTSSPGAAGVIAGGAKKVGGWRTSNRQPSTTSLAWGGMRYRPAEGNVLVGPD</sequence>
<dbReference type="GeneID" id="28966227"/>
<gene>
    <name evidence="2" type="ORF">I303_02528</name>
    <name evidence="3" type="ORF">I303_102514</name>
</gene>